<accession>A0A099I582</accession>
<dbReference type="AlphaFoldDB" id="A0A099I582"/>
<name>A0A099I582_CLOIN</name>
<reference evidence="1 3" key="1">
    <citation type="submission" date="2014-08" db="EMBL/GenBank/DDBJ databases">
        <title>Clostridium innocuum, an unnegligible vancomycin-resistant pathogen causing extra-intestinal infections.</title>
        <authorList>
            <person name="Feng Y."/>
            <person name="Chiu C.-H."/>
        </authorList>
    </citation>
    <scope>NUCLEOTIDE SEQUENCE [LARGE SCALE GENOMIC DNA]</scope>
    <source>
        <strain evidence="1 3">AN88</strain>
    </source>
</reference>
<dbReference type="EMBL" id="JQIF01000089">
    <property type="protein sequence ID" value="KGJ52043.1"/>
    <property type="molecule type" value="Genomic_DNA"/>
</dbReference>
<dbReference type="RefSeq" id="WP_002609477.1">
    <property type="nucleotide sequence ID" value="NZ_BAAACC010000002.1"/>
</dbReference>
<gene>
    <name evidence="1" type="ORF">CIAN88_17265</name>
    <name evidence="2" type="ORF">G4D54_16410</name>
</gene>
<proteinExistence type="predicted"/>
<reference evidence="2 4" key="2">
    <citation type="submission" date="2020-02" db="EMBL/GenBank/DDBJ databases">
        <authorList>
            <person name="Kociolek L.K."/>
            <person name="Ozer E.A."/>
        </authorList>
    </citation>
    <scope>NUCLEOTIDE SEQUENCE [LARGE SCALE GENOMIC DNA]</scope>
    <source>
        <strain evidence="2 4">ATCC 14501</strain>
    </source>
</reference>
<evidence type="ECO:0000313" key="3">
    <source>
        <dbReference type="Proteomes" id="UP000030008"/>
    </source>
</evidence>
<sequence length="151" mass="17451">MEKLPPIAKVYEAYSALADDRIVVKEQEALVDSSDYAKTYTVRFHDDEVSSNDNATVWQHYPGYPILAVWMKLGILSVNWNILPAFAGINWKKRNTEHKNRYEEVIEEFLSECEEQGYACEDIRSCMQETLEAVAKLPYTIKGNRAPMIRK</sequence>
<protein>
    <submittedName>
        <fullName evidence="1">Uncharacterized protein</fullName>
    </submittedName>
</protein>
<evidence type="ECO:0000313" key="2">
    <source>
        <dbReference type="EMBL" id="QJA03910.1"/>
    </source>
</evidence>
<evidence type="ECO:0000313" key="1">
    <source>
        <dbReference type="EMBL" id="KGJ52043.1"/>
    </source>
</evidence>
<evidence type="ECO:0000313" key="4">
    <source>
        <dbReference type="Proteomes" id="UP000503330"/>
    </source>
</evidence>
<dbReference type="GeneID" id="61927153"/>
<dbReference type="EMBL" id="CP048838">
    <property type="protein sequence ID" value="QJA03910.1"/>
    <property type="molecule type" value="Genomic_DNA"/>
</dbReference>
<dbReference type="Proteomes" id="UP000030008">
    <property type="component" value="Unassembled WGS sequence"/>
</dbReference>
<dbReference type="Proteomes" id="UP000503330">
    <property type="component" value="Chromosome"/>
</dbReference>
<organism evidence="1 3">
    <name type="scientific">Clostridium innocuum</name>
    <dbReference type="NCBI Taxonomy" id="1522"/>
    <lineage>
        <taxon>Bacteria</taxon>
        <taxon>Bacillati</taxon>
        <taxon>Bacillota</taxon>
        <taxon>Clostridia</taxon>
        <taxon>Eubacteriales</taxon>
        <taxon>Clostridiaceae</taxon>
        <taxon>Clostridium</taxon>
    </lineage>
</organism>